<reference evidence="7" key="1">
    <citation type="submission" date="2010-08" db="EMBL/GenBank/DDBJ databases">
        <authorList>
            <consortium name="Caenorhabditis japonica Sequencing Consortium"/>
            <person name="Wilson R.K."/>
        </authorList>
    </citation>
    <scope>NUCLEOTIDE SEQUENCE [LARGE SCALE GENOMIC DNA]</scope>
    <source>
        <strain evidence="7">DF5081</strain>
    </source>
</reference>
<dbReference type="PROSITE" id="PS50001">
    <property type="entry name" value="SH2"/>
    <property type="match status" value="1"/>
</dbReference>
<dbReference type="EnsemblMetazoa" id="CJA01888.1">
    <property type="protein sequence ID" value="CJA01888.1"/>
    <property type="gene ID" value="WBGene00121092"/>
</dbReference>
<dbReference type="GO" id="GO:0007167">
    <property type="term" value="P:enzyme-linked receptor protein signaling pathway"/>
    <property type="evidence" value="ECO:0007669"/>
    <property type="project" value="TreeGrafter"/>
</dbReference>
<dbReference type="FunFam" id="3.30.505.10:FF:000135">
    <property type="entry name" value="SHC-transforming protein homolog 1"/>
    <property type="match status" value="1"/>
</dbReference>
<dbReference type="InterPro" id="IPR036860">
    <property type="entry name" value="SH2_dom_sf"/>
</dbReference>
<dbReference type="Proteomes" id="UP000005237">
    <property type="component" value="Unassembled WGS sequence"/>
</dbReference>
<evidence type="ECO:0000259" key="4">
    <source>
        <dbReference type="PROSITE" id="PS01179"/>
    </source>
</evidence>
<dbReference type="PRINTS" id="PR00401">
    <property type="entry name" value="SH2DOMAIN"/>
</dbReference>
<reference evidence="6" key="2">
    <citation type="submission" date="2022-06" db="UniProtKB">
        <authorList>
            <consortium name="EnsemblMetazoa"/>
        </authorList>
    </citation>
    <scope>IDENTIFICATION</scope>
    <source>
        <strain evidence="6">DF5081</strain>
    </source>
</reference>
<feature type="domain" description="PID" evidence="4">
    <location>
        <begin position="64"/>
        <end position="122"/>
    </location>
</feature>
<proteinExistence type="predicted"/>
<dbReference type="CDD" id="cd09925">
    <property type="entry name" value="SH2_SHC"/>
    <property type="match status" value="1"/>
</dbReference>
<organism evidence="6 7">
    <name type="scientific">Caenorhabditis japonica</name>
    <dbReference type="NCBI Taxonomy" id="281687"/>
    <lineage>
        <taxon>Eukaryota</taxon>
        <taxon>Metazoa</taxon>
        <taxon>Ecdysozoa</taxon>
        <taxon>Nematoda</taxon>
        <taxon>Chromadorea</taxon>
        <taxon>Rhabditida</taxon>
        <taxon>Rhabditina</taxon>
        <taxon>Rhabditomorpha</taxon>
        <taxon>Rhabditoidea</taxon>
        <taxon>Rhabditidae</taxon>
        <taxon>Peloderinae</taxon>
        <taxon>Caenorhabditis</taxon>
    </lineage>
</organism>
<dbReference type="SMART" id="SM00252">
    <property type="entry name" value="SH2"/>
    <property type="match status" value="1"/>
</dbReference>
<dbReference type="GO" id="GO:0016477">
    <property type="term" value="P:cell migration"/>
    <property type="evidence" value="ECO:0007669"/>
    <property type="project" value="TreeGrafter"/>
</dbReference>
<sequence length="274" mass="30854">MVPEMRVQVVTECVQNVAATVGECSEREINPVVSRLIGEVKQDNYDVDVNISAKMIKVIHKNRLILRHPFTFFSFGAQGKDPETEKMFGYIAKNKDGGDRRCHVFKSKEVQKFMDVLTAAINVSTNDARASPASNDGFAAPAVPLRSRHNQNRLSFVSNVRNVGSVMEDVRRQQWYHGNLSRADAESLLTAPGDFLVRQSDHTPGQFVLSGITGDNDHKHLILLDHHQRVRTRDRQFNNISELIDYHMNNGMAVHSDGKDRETSLSLIRPVPHS</sequence>
<protein>
    <recommendedName>
        <fullName evidence="8">SH2 domain-containing protein</fullName>
    </recommendedName>
</protein>
<dbReference type="PANTHER" id="PTHR19969">
    <property type="entry name" value="SH2-SH3 ADAPTOR PROTEIN-RELATED"/>
    <property type="match status" value="1"/>
</dbReference>
<dbReference type="Gene3D" id="3.30.505.10">
    <property type="entry name" value="SH2 domain"/>
    <property type="match status" value="1"/>
</dbReference>
<dbReference type="PROSITE" id="PS01179">
    <property type="entry name" value="PID"/>
    <property type="match status" value="1"/>
</dbReference>
<evidence type="ECO:0000256" key="3">
    <source>
        <dbReference type="SAM" id="MobiDB-lite"/>
    </source>
</evidence>
<dbReference type="Pfam" id="PF00640">
    <property type="entry name" value="PID"/>
    <property type="match status" value="1"/>
</dbReference>
<dbReference type="InterPro" id="IPR006020">
    <property type="entry name" value="PTB/PI_dom"/>
</dbReference>
<dbReference type="SUPFAM" id="SSF55550">
    <property type="entry name" value="SH2 domain"/>
    <property type="match status" value="1"/>
</dbReference>
<dbReference type="CDD" id="cd00934">
    <property type="entry name" value="PTB"/>
    <property type="match status" value="1"/>
</dbReference>
<evidence type="ECO:0000256" key="1">
    <source>
        <dbReference type="ARBA" id="ARBA00022999"/>
    </source>
</evidence>
<feature type="region of interest" description="Disordered" evidence="3">
    <location>
        <begin position="254"/>
        <end position="274"/>
    </location>
</feature>
<dbReference type="InterPro" id="IPR000980">
    <property type="entry name" value="SH2"/>
</dbReference>
<dbReference type="GO" id="GO:0030971">
    <property type="term" value="F:receptor tyrosine kinase binding"/>
    <property type="evidence" value="ECO:0007669"/>
    <property type="project" value="TreeGrafter"/>
</dbReference>
<dbReference type="SUPFAM" id="SSF50729">
    <property type="entry name" value="PH domain-like"/>
    <property type="match status" value="1"/>
</dbReference>
<evidence type="ECO:0008006" key="8">
    <source>
        <dbReference type="Google" id="ProtNLM"/>
    </source>
</evidence>
<dbReference type="PANTHER" id="PTHR19969:SF5">
    <property type="entry name" value="CRK-LIKE PROTEIN"/>
    <property type="match status" value="1"/>
</dbReference>
<accession>A0A8R1DGA3</accession>
<dbReference type="Gene3D" id="2.30.29.30">
    <property type="entry name" value="Pleckstrin-homology domain (PH domain)/Phosphotyrosine-binding domain (PTB)"/>
    <property type="match status" value="1"/>
</dbReference>
<feature type="domain" description="SH2" evidence="5">
    <location>
        <begin position="175"/>
        <end position="271"/>
    </location>
</feature>
<dbReference type="GO" id="GO:0005737">
    <property type="term" value="C:cytoplasm"/>
    <property type="evidence" value="ECO:0007669"/>
    <property type="project" value="TreeGrafter"/>
</dbReference>
<name>A0A8R1DGA3_CAEJA</name>
<evidence type="ECO:0000259" key="5">
    <source>
        <dbReference type="PROSITE" id="PS50001"/>
    </source>
</evidence>
<evidence type="ECO:0000313" key="6">
    <source>
        <dbReference type="EnsemblMetazoa" id="CJA01888.1"/>
    </source>
</evidence>
<dbReference type="AlphaFoldDB" id="A0A8R1DGA3"/>
<dbReference type="GO" id="GO:0035591">
    <property type="term" value="F:signaling adaptor activity"/>
    <property type="evidence" value="ECO:0007669"/>
    <property type="project" value="TreeGrafter"/>
</dbReference>
<keyword evidence="1 2" id="KW-0727">SH2 domain</keyword>
<dbReference type="InterPro" id="IPR035676">
    <property type="entry name" value="SHC_SH2"/>
</dbReference>
<evidence type="ECO:0000256" key="2">
    <source>
        <dbReference type="PROSITE-ProRule" id="PRU00191"/>
    </source>
</evidence>
<dbReference type="InterPro" id="IPR011993">
    <property type="entry name" value="PH-like_dom_sf"/>
</dbReference>
<dbReference type="Pfam" id="PF00017">
    <property type="entry name" value="SH2"/>
    <property type="match status" value="1"/>
</dbReference>
<dbReference type="SMART" id="SM00462">
    <property type="entry name" value="PTB"/>
    <property type="match status" value="1"/>
</dbReference>
<dbReference type="InterPro" id="IPR051184">
    <property type="entry name" value="Tyrosine-phos_adapter"/>
</dbReference>
<evidence type="ECO:0000313" key="7">
    <source>
        <dbReference type="Proteomes" id="UP000005237"/>
    </source>
</evidence>
<keyword evidence="7" id="KW-1185">Reference proteome</keyword>